<evidence type="ECO:0000313" key="2">
    <source>
        <dbReference type="EMBL" id="MDT0553500.1"/>
    </source>
</evidence>
<gene>
    <name evidence="2" type="ORF">RM519_09610</name>
</gene>
<organism evidence="2 3">
    <name type="scientific">Urechidicola vernalis</name>
    <dbReference type="NCBI Taxonomy" id="3075600"/>
    <lineage>
        <taxon>Bacteria</taxon>
        <taxon>Pseudomonadati</taxon>
        <taxon>Bacteroidota</taxon>
        <taxon>Flavobacteriia</taxon>
        <taxon>Flavobacteriales</taxon>
        <taxon>Flavobacteriaceae</taxon>
        <taxon>Urechidicola</taxon>
    </lineage>
</organism>
<dbReference type="PANTHER" id="PTHR39434:SF1">
    <property type="entry name" value="VOC DOMAIN-CONTAINING PROTEIN"/>
    <property type="match status" value="1"/>
</dbReference>
<accession>A0ABU2Y6U9</accession>
<keyword evidence="3" id="KW-1185">Reference proteome</keyword>
<reference evidence="2 3" key="1">
    <citation type="submission" date="2023-09" db="EMBL/GenBank/DDBJ databases">
        <authorList>
            <person name="Rey-Velasco X."/>
        </authorList>
    </citation>
    <scope>NUCLEOTIDE SEQUENCE [LARGE SCALE GENOMIC DNA]</scope>
    <source>
        <strain evidence="2 3">P050</strain>
    </source>
</reference>
<name>A0ABU2Y6U9_9FLAO</name>
<feature type="domain" description="Glyoxalase/fosfomycin resistance/dioxygenase" evidence="1">
    <location>
        <begin position="5"/>
        <end position="127"/>
    </location>
</feature>
<dbReference type="InterPro" id="IPR029068">
    <property type="entry name" value="Glyas_Bleomycin-R_OHBP_Dase"/>
</dbReference>
<comment type="caution">
    <text evidence="2">The sequence shown here is derived from an EMBL/GenBank/DDBJ whole genome shotgun (WGS) entry which is preliminary data.</text>
</comment>
<sequence length="139" mass="16313">MNPFHLAIPVENLEKCRTFYRDVLQCTEGRSDTHWVDFDFFGHQLVIHQKEGFKAKKRQISNSVDGYDVPVPHFGVVLEWEVWETLAEKLKAMNTEFVIEPYVRFQGKVGEQATLFFLDPENNALEFKAFKNIDRLFAK</sequence>
<dbReference type="EMBL" id="JAVRHV010000004">
    <property type="protein sequence ID" value="MDT0553500.1"/>
    <property type="molecule type" value="Genomic_DNA"/>
</dbReference>
<protein>
    <submittedName>
        <fullName evidence="2">Glyoxalase</fullName>
    </submittedName>
</protein>
<proteinExistence type="predicted"/>
<dbReference type="Proteomes" id="UP001252186">
    <property type="component" value="Unassembled WGS sequence"/>
</dbReference>
<dbReference type="InterPro" id="IPR004360">
    <property type="entry name" value="Glyas_Fos-R_dOase_dom"/>
</dbReference>
<evidence type="ECO:0000313" key="3">
    <source>
        <dbReference type="Proteomes" id="UP001252186"/>
    </source>
</evidence>
<evidence type="ECO:0000259" key="1">
    <source>
        <dbReference type="Pfam" id="PF00903"/>
    </source>
</evidence>
<dbReference type="Gene3D" id="3.10.180.10">
    <property type="entry name" value="2,3-Dihydroxybiphenyl 1,2-Dioxygenase, domain 1"/>
    <property type="match status" value="1"/>
</dbReference>
<dbReference type="SUPFAM" id="SSF54593">
    <property type="entry name" value="Glyoxalase/Bleomycin resistance protein/Dihydroxybiphenyl dioxygenase"/>
    <property type="match status" value="1"/>
</dbReference>
<dbReference type="Pfam" id="PF00903">
    <property type="entry name" value="Glyoxalase"/>
    <property type="match status" value="1"/>
</dbReference>
<dbReference type="PANTHER" id="PTHR39434">
    <property type="match status" value="1"/>
</dbReference>
<dbReference type="RefSeq" id="WP_311593522.1">
    <property type="nucleotide sequence ID" value="NZ_JAVRHV010000004.1"/>
</dbReference>